<evidence type="ECO:0000256" key="1">
    <source>
        <dbReference type="SAM" id="Phobius"/>
    </source>
</evidence>
<feature type="transmembrane region" description="Helical" evidence="1">
    <location>
        <begin position="41"/>
        <end position="68"/>
    </location>
</feature>
<dbReference type="EMBL" id="CAXLJM020000116">
    <property type="protein sequence ID" value="CAL8137230.1"/>
    <property type="molecule type" value="Genomic_DNA"/>
</dbReference>
<organism evidence="2 3">
    <name type="scientific">Orchesella dallaii</name>
    <dbReference type="NCBI Taxonomy" id="48710"/>
    <lineage>
        <taxon>Eukaryota</taxon>
        <taxon>Metazoa</taxon>
        <taxon>Ecdysozoa</taxon>
        <taxon>Arthropoda</taxon>
        <taxon>Hexapoda</taxon>
        <taxon>Collembola</taxon>
        <taxon>Entomobryomorpha</taxon>
        <taxon>Entomobryoidea</taxon>
        <taxon>Orchesellidae</taxon>
        <taxon>Orchesellinae</taxon>
        <taxon>Orchesella</taxon>
    </lineage>
</organism>
<feature type="transmembrane region" description="Helical" evidence="1">
    <location>
        <begin position="80"/>
        <end position="105"/>
    </location>
</feature>
<accession>A0ABP1RWF9</accession>
<name>A0ABP1RWF9_9HEXA</name>
<sequence length="155" mass="17331">MGANAILKFIGFLDFWASFIGIPTGTYFVYSYSWWSSLDDFGAASAFIFGMLLSTTMAVASACLFVAGTDSATVNETKRYINIWYGTSLAFTCLTALSGIIFVTLSYQYPWIWATICFGLAVRCSFYFILVRIGIRPTWNKSANTEEWELNAIDI</sequence>
<proteinExistence type="predicted"/>
<keyword evidence="3" id="KW-1185">Reference proteome</keyword>
<comment type="caution">
    <text evidence="2">The sequence shown here is derived from an EMBL/GenBank/DDBJ whole genome shotgun (WGS) entry which is preliminary data.</text>
</comment>
<keyword evidence="1" id="KW-0472">Membrane</keyword>
<feature type="transmembrane region" description="Helical" evidence="1">
    <location>
        <begin position="12"/>
        <end position="35"/>
    </location>
</feature>
<keyword evidence="1" id="KW-0812">Transmembrane</keyword>
<protein>
    <submittedName>
        <fullName evidence="2">Uncharacterized protein</fullName>
    </submittedName>
</protein>
<evidence type="ECO:0000313" key="3">
    <source>
        <dbReference type="Proteomes" id="UP001642540"/>
    </source>
</evidence>
<gene>
    <name evidence="2" type="ORF">ODALV1_LOCUS26827</name>
</gene>
<feature type="transmembrane region" description="Helical" evidence="1">
    <location>
        <begin position="111"/>
        <end position="131"/>
    </location>
</feature>
<reference evidence="2 3" key="1">
    <citation type="submission" date="2024-08" db="EMBL/GenBank/DDBJ databases">
        <authorList>
            <person name="Cucini C."/>
            <person name="Frati F."/>
        </authorList>
    </citation>
    <scope>NUCLEOTIDE SEQUENCE [LARGE SCALE GENOMIC DNA]</scope>
</reference>
<keyword evidence="1" id="KW-1133">Transmembrane helix</keyword>
<evidence type="ECO:0000313" key="2">
    <source>
        <dbReference type="EMBL" id="CAL8137230.1"/>
    </source>
</evidence>
<dbReference type="Proteomes" id="UP001642540">
    <property type="component" value="Unassembled WGS sequence"/>
</dbReference>